<accession>A0ABS8TEB2</accession>
<gene>
    <name evidence="3" type="ORF">HAX54_009054</name>
</gene>
<evidence type="ECO:0000256" key="1">
    <source>
        <dbReference type="ARBA" id="ARBA00022737"/>
    </source>
</evidence>
<dbReference type="EMBL" id="JACEIK010001486">
    <property type="protein sequence ID" value="MCD7469805.1"/>
    <property type="molecule type" value="Genomic_DNA"/>
</dbReference>
<dbReference type="Gene3D" id="1.25.40.10">
    <property type="entry name" value="Tetratricopeptide repeat domain"/>
    <property type="match status" value="3"/>
</dbReference>
<sequence>MVSLSVNQSHAKMHQFQALPAYIHCDMVVLFPSKRCWKQRKPNPLDPFQRPAFSSSSSLPVSGRQSRRYYLGRFKRRFRSEPNLKPLTSRIVDLTRRKQLHQIFVEIEIAKKRHGQLNTIVMNAVMQACVHCADIESALRVFDEMSGPEGCGVDNITYATLLKGLGDARRIDQAFQLLEAVEQGTAVGSPKLSPPLVSGLLNSLIEAGDLRRANGLLARYGFVLHEGRYPSILVYNLLMKGYISTGYAEAAISLHDEILRHGLNLDKLTYNTLIQACVETGKLDVAMQFFEGMKDRAQTAADDDILPDVVTYTMLLKGFGRAQDPLSVQKIVIEMKSSNNLHLDRVAYTAIIDAFLNCGTIKGALTVYGELVKKAGENSSLRPKPHLFLALMRAFAVRGEYEMVKKLHGRMWLDSSGTITCKVNEEADHLLMEAALNNGQVVVHGPLGESPICRGLPCHRTRGGTGSHTICHDSSPTTKVLFTFTYPLGHFKALRLHDFVPLGFNPKGASIVEILNSLLYDS</sequence>
<feature type="repeat" description="PPR" evidence="2">
    <location>
        <begin position="266"/>
        <end position="300"/>
    </location>
</feature>
<organism evidence="3 4">
    <name type="scientific">Datura stramonium</name>
    <name type="common">Jimsonweed</name>
    <name type="synonym">Common thornapple</name>
    <dbReference type="NCBI Taxonomy" id="4076"/>
    <lineage>
        <taxon>Eukaryota</taxon>
        <taxon>Viridiplantae</taxon>
        <taxon>Streptophyta</taxon>
        <taxon>Embryophyta</taxon>
        <taxon>Tracheophyta</taxon>
        <taxon>Spermatophyta</taxon>
        <taxon>Magnoliopsida</taxon>
        <taxon>eudicotyledons</taxon>
        <taxon>Gunneridae</taxon>
        <taxon>Pentapetalae</taxon>
        <taxon>asterids</taxon>
        <taxon>lamiids</taxon>
        <taxon>Solanales</taxon>
        <taxon>Solanaceae</taxon>
        <taxon>Solanoideae</taxon>
        <taxon>Datureae</taxon>
        <taxon>Datura</taxon>
    </lineage>
</organism>
<dbReference type="Proteomes" id="UP000823775">
    <property type="component" value="Unassembled WGS sequence"/>
</dbReference>
<keyword evidence="1" id="KW-0677">Repeat</keyword>
<proteinExistence type="predicted"/>
<dbReference type="PANTHER" id="PTHR47581">
    <property type="entry name" value="OS09G0431600 PROTEIN"/>
    <property type="match status" value="1"/>
</dbReference>
<evidence type="ECO:0000256" key="2">
    <source>
        <dbReference type="PROSITE-ProRule" id="PRU00708"/>
    </source>
</evidence>
<dbReference type="InterPro" id="IPR044781">
    <property type="entry name" value="At5g10690-like"/>
</dbReference>
<dbReference type="PROSITE" id="PS51375">
    <property type="entry name" value="PPR"/>
    <property type="match status" value="2"/>
</dbReference>
<protein>
    <recommendedName>
        <fullName evidence="5">Pentatricopeptide repeat-containing protein</fullName>
    </recommendedName>
</protein>
<reference evidence="3 4" key="1">
    <citation type="journal article" date="2021" name="BMC Genomics">
        <title>Datura genome reveals duplications of psychoactive alkaloid biosynthetic genes and high mutation rate following tissue culture.</title>
        <authorList>
            <person name="Rajewski A."/>
            <person name="Carter-House D."/>
            <person name="Stajich J."/>
            <person name="Litt A."/>
        </authorList>
    </citation>
    <scope>NUCLEOTIDE SEQUENCE [LARGE SCALE GENOMIC DNA]</scope>
    <source>
        <strain evidence="3">AR-01</strain>
    </source>
</reference>
<comment type="caution">
    <text evidence="3">The sequence shown here is derived from an EMBL/GenBank/DDBJ whole genome shotgun (WGS) entry which is preliminary data.</text>
</comment>
<feature type="repeat" description="PPR" evidence="2">
    <location>
        <begin position="231"/>
        <end position="265"/>
    </location>
</feature>
<dbReference type="Pfam" id="PF01535">
    <property type="entry name" value="PPR"/>
    <property type="match status" value="1"/>
</dbReference>
<name>A0ABS8TEB2_DATST</name>
<dbReference type="PANTHER" id="PTHR47581:SF2">
    <property type="entry name" value="OS09G0431600 PROTEIN"/>
    <property type="match status" value="1"/>
</dbReference>
<evidence type="ECO:0008006" key="5">
    <source>
        <dbReference type="Google" id="ProtNLM"/>
    </source>
</evidence>
<dbReference type="Pfam" id="PF13812">
    <property type="entry name" value="PPR_3"/>
    <property type="match status" value="1"/>
</dbReference>
<dbReference type="InterPro" id="IPR002885">
    <property type="entry name" value="PPR_rpt"/>
</dbReference>
<dbReference type="InterPro" id="IPR011990">
    <property type="entry name" value="TPR-like_helical_dom_sf"/>
</dbReference>
<keyword evidence="4" id="KW-1185">Reference proteome</keyword>
<evidence type="ECO:0000313" key="4">
    <source>
        <dbReference type="Proteomes" id="UP000823775"/>
    </source>
</evidence>
<dbReference type="Pfam" id="PF13041">
    <property type="entry name" value="PPR_2"/>
    <property type="match status" value="2"/>
</dbReference>
<dbReference type="NCBIfam" id="TIGR00756">
    <property type="entry name" value="PPR"/>
    <property type="match status" value="2"/>
</dbReference>
<evidence type="ECO:0000313" key="3">
    <source>
        <dbReference type="EMBL" id="MCD7469805.1"/>
    </source>
</evidence>